<dbReference type="OrthoDB" id="9043248at2"/>
<sequence>MTNASATPQIAAPNPHFHDPQWWRHAVVYQVYPRSFADADNNGTGDVQGIISKLPYLADLGVDALWISPWYPSPLLDGGYDIADYQDISPQFGTLADADELIAAAHGLGLRIFIDLVPNHSSWEHPLFQAALAAAPGSPERDLYYFRDGRGENGDLPPNNWGSLFGGPAWSRTTNPDGTPGQWYLHMFDISQPDWNWDNPAVPALFDDVLRFWFDRGVDGFRIDVADAMAKDPALPDVEVNPVTGHGTNDKREGSPQWDVPGIETIQRRWRAVAREYADSDLGERVFVAEAYLDPIQRLTQYVTPDRLHSTFNFDALLSEWSAASQRAVIAKSLPAHDAVGAPTTWVLGNHDSTRVVTRFGKPETGGNFATAVEGEGWEDPAERALRMHSFPTDVARGRRRARAAALMELSLPGTAYIYQGEELGLPEVEDLPEDLLDDPTWERSGHRLRGRDGCRVPLPWSGEASPFGFGTDAAPWLPQPADWAALTAEKQASEPDSTLTLYKRALKLRRDLPDLRTGAFTWLDLGPDVVAFRRGESVSVVVNFGPEPVALPAGEVLVTSEPLIDGLLPADATAWIAA</sequence>
<dbReference type="PANTHER" id="PTHR10357">
    <property type="entry name" value="ALPHA-AMYLASE FAMILY MEMBER"/>
    <property type="match status" value="1"/>
</dbReference>
<dbReference type="Gene3D" id="3.90.400.10">
    <property type="entry name" value="Oligo-1,6-glucosidase, Domain 2"/>
    <property type="match status" value="1"/>
</dbReference>
<dbReference type="InterPro" id="IPR006047">
    <property type="entry name" value="GH13_cat_dom"/>
</dbReference>
<dbReference type="EMBL" id="PPCV01000012">
    <property type="protein sequence ID" value="RXW31183.1"/>
    <property type="molecule type" value="Genomic_DNA"/>
</dbReference>
<dbReference type="Proteomes" id="UP000290624">
    <property type="component" value="Unassembled WGS sequence"/>
</dbReference>
<name>A0A4Q2EE34_9ACTN</name>
<evidence type="ECO:0000256" key="1">
    <source>
        <dbReference type="ARBA" id="ARBA00008061"/>
    </source>
</evidence>
<dbReference type="SMART" id="SM00642">
    <property type="entry name" value="Aamy"/>
    <property type="match status" value="1"/>
</dbReference>
<evidence type="ECO:0000256" key="2">
    <source>
        <dbReference type="SAM" id="MobiDB-lite"/>
    </source>
</evidence>
<gene>
    <name evidence="4" type="ORF">C1706_13440</name>
</gene>
<accession>A0A4Q2EE34</accession>
<protein>
    <submittedName>
        <fullName evidence="4">Alpha-glucosidase</fullName>
    </submittedName>
</protein>
<dbReference type="SUPFAM" id="SSF51445">
    <property type="entry name" value="(Trans)glycosidases"/>
    <property type="match status" value="1"/>
</dbReference>
<dbReference type="GO" id="GO:0009313">
    <property type="term" value="P:oligosaccharide catabolic process"/>
    <property type="evidence" value="ECO:0007669"/>
    <property type="project" value="TreeGrafter"/>
</dbReference>
<comment type="similarity">
    <text evidence="1">Belongs to the glycosyl hydrolase 13 family.</text>
</comment>
<dbReference type="PANTHER" id="PTHR10357:SF179">
    <property type="entry name" value="NEUTRAL AND BASIC AMINO ACID TRANSPORT PROTEIN RBAT"/>
    <property type="match status" value="1"/>
</dbReference>
<dbReference type="InterPro" id="IPR045857">
    <property type="entry name" value="O16G_dom_2"/>
</dbReference>
<dbReference type="AlphaFoldDB" id="A0A4Q2EE34"/>
<dbReference type="CDD" id="cd11332">
    <property type="entry name" value="AmyAc_OligoGlu_TS"/>
    <property type="match status" value="1"/>
</dbReference>
<dbReference type="GO" id="GO:0004556">
    <property type="term" value="F:alpha-amylase activity"/>
    <property type="evidence" value="ECO:0007669"/>
    <property type="project" value="TreeGrafter"/>
</dbReference>
<evidence type="ECO:0000259" key="3">
    <source>
        <dbReference type="SMART" id="SM00642"/>
    </source>
</evidence>
<feature type="region of interest" description="Disordered" evidence="2">
    <location>
        <begin position="237"/>
        <end position="259"/>
    </location>
</feature>
<proteinExistence type="inferred from homology"/>
<dbReference type="Pfam" id="PF00128">
    <property type="entry name" value="Alpha-amylase"/>
    <property type="match status" value="2"/>
</dbReference>
<keyword evidence="5" id="KW-1185">Reference proteome</keyword>
<feature type="domain" description="Glycosyl hydrolase family 13 catalytic" evidence="3">
    <location>
        <begin position="30"/>
        <end position="456"/>
    </location>
</feature>
<dbReference type="Gene3D" id="3.20.20.80">
    <property type="entry name" value="Glycosidases"/>
    <property type="match status" value="2"/>
</dbReference>
<organism evidence="4 5">
    <name type="scientific">Propioniciclava flava</name>
    <dbReference type="NCBI Taxonomy" id="2072026"/>
    <lineage>
        <taxon>Bacteria</taxon>
        <taxon>Bacillati</taxon>
        <taxon>Actinomycetota</taxon>
        <taxon>Actinomycetes</taxon>
        <taxon>Propionibacteriales</taxon>
        <taxon>Propionibacteriaceae</taxon>
        <taxon>Propioniciclava</taxon>
    </lineage>
</organism>
<reference evidence="4 5" key="1">
    <citation type="submission" date="2018-01" db="EMBL/GenBank/DDBJ databases">
        <title>Lactibacter flavus gen. nov., sp. nov., a novel bacterium of the family Propionibacteriaceae isolated from raw milk and dairy products.</title>
        <authorList>
            <person name="Wenning M."/>
            <person name="Breitenwieser F."/>
            <person name="Huptas C."/>
            <person name="von Neubeck M."/>
            <person name="Busse H.-J."/>
            <person name="Scherer S."/>
        </authorList>
    </citation>
    <scope>NUCLEOTIDE SEQUENCE [LARGE SCALE GENOMIC DNA]</scope>
    <source>
        <strain evidence="4 5">VG341</strain>
    </source>
</reference>
<evidence type="ECO:0000313" key="4">
    <source>
        <dbReference type="EMBL" id="RXW31183.1"/>
    </source>
</evidence>
<evidence type="ECO:0000313" key="5">
    <source>
        <dbReference type="Proteomes" id="UP000290624"/>
    </source>
</evidence>
<dbReference type="InterPro" id="IPR017853">
    <property type="entry name" value="GH"/>
</dbReference>
<comment type="caution">
    <text evidence="4">The sequence shown here is derived from an EMBL/GenBank/DDBJ whole genome shotgun (WGS) entry which is preliminary data.</text>
</comment>